<keyword evidence="5" id="KW-1185">Reference proteome</keyword>
<evidence type="ECO:0000313" key="4">
    <source>
        <dbReference type="EMBL" id="RCW78514.1"/>
    </source>
</evidence>
<dbReference type="Gene3D" id="2.40.128.130">
    <property type="entry name" value="Autotransporter beta-domain"/>
    <property type="match status" value="1"/>
</dbReference>
<dbReference type="Pfam" id="PF03797">
    <property type="entry name" value="Autotransporter"/>
    <property type="match status" value="1"/>
</dbReference>
<evidence type="ECO:0000313" key="5">
    <source>
        <dbReference type="Proteomes" id="UP000253324"/>
    </source>
</evidence>
<evidence type="ECO:0000259" key="3">
    <source>
        <dbReference type="PROSITE" id="PS51208"/>
    </source>
</evidence>
<evidence type="ECO:0000256" key="1">
    <source>
        <dbReference type="SAM" id="MobiDB-lite"/>
    </source>
</evidence>
<dbReference type="CDD" id="cd01344">
    <property type="entry name" value="PL2_Passenger_AT"/>
    <property type="match status" value="1"/>
</dbReference>
<comment type="caution">
    <text evidence="4">The sequence shown here is derived from an EMBL/GenBank/DDBJ whole genome shotgun (WGS) entry which is preliminary data.</text>
</comment>
<evidence type="ECO:0000256" key="2">
    <source>
        <dbReference type="SAM" id="SignalP"/>
    </source>
</evidence>
<dbReference type="InterPro" id="IPR036709">
    <property type="entry name" value="Autotransporte_beta_dom_sf"/>
</dbReference>
<feature type="region of interest" description="Disordered" evidence="1">
    <location>
        <begin position="592"/>
        <end position="633"/>
    </location>
</feature>
<dbReference type="OrthoDB" id="6053567at2"/>
<dbReference type="SUPFAM" id="SSF51126">
    <property type="entry name" value="Pectin lyase-like"/>
    <property type="match status" value="1"/>
</dbReference>
<dbReference type="InterPro" id="IPR006315">
    <property type="entry name" value="OM_autotransptr_brl_dom"/>
</dbReference>
<dbReference type="NCBIfam" id="TIGR01414">
    <property type="entry name" value="autotrans_barl"/>
    <property type="match status" value="1"/>
</dbReference>
<reference evidence="4 5" key="1">
    <citation type="submission" date="2018-07" db="EMBL/GenBank/DDBJ databases">
        <title>Genomic Encyclopedia of Type Strains, Phase III (KMG-III): the genomes of soil and plant-associated and newly described type strains.</title>
        <authorList>
            <person name="Whitman W."/>
        </authorList>
    </citation>
    <scope>NUCLEOTIDE SEQUENCE [LARGE SCALE GENOMIC DNA]</scope>
    <source>
        <strain evidence="4 5">31-25a</strain>
    </source>
</reference>
<dbReference type="PANTHER" id="PTHR35037:SF3">
    <property type="entry name" value="C-TERMINAL REGION OF AIDA-LIKE PROTEIN"/>
    <property type="match status" value="1"/>
</dbReference>
<dbReference type="InterPro" id="IPR011050">
    <property type="entry name" value="Pectin_lyase_fold/virulence"/>
</dbReference>
<feature type="signal peptide" evidence="2">
    <location>
        <begin position="1"/>
        <end position="40"/>
    </location>
</feature>
<gene>
    <name evidence="4" type="ORF">C7476_12445</name>
</gene>
<dbReference type="SUPFAM" id="SSF103515">
    <property type="entry name" value="Autotransporter"/>
    <property type="match status" value="1"/>
</dbReference>
<dbReference type="PROSITE" id="PS51208">
    <property type="entry name" value="AUTOTRANSPORTER"/>
    <property type="match status" value="1"/>
</dbReference>
<dbReference type="InterPro" id="IPR051551">
    <property type="entry name" value="Autotransporter_adhesion"/>
</dbReference>
<dbReference type="InterPro" id="IPR043990">
    <property type="entry name" value="AC_1"/>
</dbReference>
<keyword evidence="2" id="KW-0732">Signal</keyword>
<dbReference type="InterPro" id="IPR005546">
    <property type="entry name" value="Autotransporte_beta"/>
</dbReference>
<dbReference type="Pfam" id="PF18883">
    <property type="entry name" value="AC_1"/>
    <property type="match status" value="1"/>
</dbReference>
<sequence>MTHHGIHGTVTRIRIPTRSATALAALVALCAWCAPQSARAQCAPSSNGGVLQDGGAPCTAGPVTVGYGTAIDARNGANVTANGAVTAHGFGTGISATTNAIVTANGTVTASGQGLSASNGGQIVANGILLQNDGGGGAVAMIANNATIFANGITVSWPNGGGQSLVQSLAGGLIQFTSGSSLTIPGGGVPSALLADGARSRIIADGLSLSMGGSGGITAAKAQAGGNIRLTSGSIGFSGGGGNTGLSATGTNSSITANGVVILVGTGGGDVGANADSGGHVALTGGSVSVQGGGGEKGLQANGAGSLITASDVAVNITGSNGNAGVYARNGGGIETTGGSVSVVNGAGGLLQNGGSLTMDGTHVTASGNGGFGFRFDGGGNAKTQYSNGTITASSASFSVQGAAANIGLTNTIATANNNTLLDTNSSGNTIFDAQESTLRGVISTRGSTSTVTLGQNTVWTMTGNSTATTVANSASQIIYAPPTGDPTQLSSYKMLTLSNYVGAGGRMALNTYLGTDGSPSDRMVVNGGAATGTTRMSFTDTGGGGALTTADGILVVDATNGTTEPRAFGGFAAAGPYDYLLFRGGSTPGSENDWFLRSNIQPGPDPGPSPEPGPGPRPNPEPPAPPGPPVPRYRQEVSLYAAMPVMASIYGRHIIDTLHERMGGDAQLLGPGKQDMPDGMWGRIIGYWGHRDGDPIGIYGRDGPPFDYDFGAIQTGLDLYRNEDANGQRDNAGLYVAVGRATADVEHSLLGRTFRGGQDKFNAVTVGGYWTRFGERNWYLDGVLQGTWYDMDMTAARGLRDGDTNGFGLAASLEGGYPFHLGNGWLLEPQAQLVYQALNIDDFNDGAADVSYSDTDSLAGRLGARVARDWGIGAVDASGRAPRTFSLWVRGDIWHEFLGDPTTAFSSATGSIPFTADLGDTSGRLGIGAAMQVTDAATVYGNVNYESSFDGDADAWAGKVGFKTTW</sequence>
<dbReference type="GO" id="GO:0019867">
    <property type="term" value="C:outer membrane"/>
    <property type="evidence" value="ECO:0007669"/>
    <property type="project" value="InterPro"/>
</dbReference>
<dbReference type="PANTHER" id="PTHR35037">
    <property type="entry name" value="C-TERMINAL REGION OF AIDA-LIKE PROTEIN"/>
    <property type="match status" value="1"/>
</dbReference>
<accession>A0A368YK35</accession>
<protein>
    <submittedName>
        <fullName evidence="4">Outer membrane autotransporter protein</fullName>
    </submittedName>
</protein>
<dbReference type="Gene3D" id="2.160.20.20">
    <property type="match status" value="1"/>
</dbReference>
<feature type="domain" description="Autotransporter" evidence="3">
    <location>
        <begin position="674"/>
        <end position="967"/>
    </location>
</feature>
<name>A0A368YK35_9HYPH</name>
<dbReference type="EMBL" id="QPJM01000024">
    <property type="protein sequence ID" value="RCW78514.1"/>
    <property type="molecule type" value="Genomic_DNA"/>
</dbReference>
<dbReference type="RefSeq" id="WP_114432647.1">
    <property type="nucleotide sequence ID" value="NZ_QPJM01000024.1"/>
</dbReference>
<dbReference type="Proteomes" id="UP000253324">
    <property type="component" value="Unassembled WGS sequence"/>
</dbReference>
<dbReference type="SMART" id="SM00869">
    <property type="entry name" value="Autotransporter"/>
    <property type="match status" value="1"/>
</dbReference>
<organism evidence="4 5">
    <name type="scientific">Phyllobacterium bourgognense</name>
    <dbReference type="NCBI Taxonomy" id="314236"/>
    <lineage>
        <taxon>Bacteria</taxon>
        <taxon>Pseudomonadati</taxon>
        <taxon>Pseudomonadota</taxon>
        <taxon>Alphaproteobacteria</taxon>
        <taxon>Hyphomicrobiales</taxon>
        <taxon>Phyllobacteriaceae</taxon>
        <taxon>Phyllobacterium</taxon>
    </lineage>
</organism>
<dbReference type="InterPro" id="IPR012332">
    <property type="entry name" value="Autotransporter_pectin_lyase_C"/>
</dbReference>
<proteinExistence type="predicted"/>
<feature type="chain" id="PRO_5016942626" evidence="2">
    <location>
        <begin position="41"/>
        <end position="967"/>
    </location>
</feature>
<dbReference type="AlphaFoldDB" id="A0A368YK35"/>
<feature type="compositionally biased region" description="Pro residues" evidence="1">
    <location>
        <begin position="604"/>
        <end position="632"/>
    </location>
</feature>